<protein>
    <submittedName>
        <fullName evidence="1">Sirohydrochlorin cobaltochelatase</fullName>
    </submittedName>
</protein>
<keyword evidence="2" id="KW-1185">Reference proteome</keyword>
<evidence type="ECO:0000313" key="1">
    <source>
        <dbReference type="EMBL" id="QZE13412.1"/>
    </source>
</evidence>
<dbReference type="EMBL" id="CP081303">
    <property type="protein sequence ID" value="QZE13412.1"/>
    <property type="molecule type" value="Genomic_DNA"/>
</dbReference>
<sequence length="285" mass="32290">MKRCFVLMMILWIVSSCGVKDRVGEKEHEAILLVTFGSSYEAPAKTFQNIEDEFKKAYPNKEVTWAFTSKFIRKKLHKRGIGKFKAVYSPEDALIALKKDGFSHIAVQSLHVIPGSEYHDLKKKVSDFKKENPKMILTLGTPLMDTQQDLIKLADLLIQKFDDKNRTVVLMGHGSEHPANNRYTQFTEVLRAKKANFIVGTVEATPSIVQVKEELKNTSHKNILLMPLMSVAGDHATNDMAGDEPDSWKTILTGDGYQVNCLLQGLCDYDEVVDIYIQHLKKSMR</sequence>
<accession>A0AC61NM19</accession>
<evidence type="ECO:0000313" key="2">
    <source>
        <dbReference type="Proteomes" id="UP000826212"/>
    </source>
</evidence>
<name>A0AC61NM19_9BACT</name>
<organism evidence="1 2">
    <name type="scientific">Halosquirtibacter laminarini</name>
    <dbReference type="NCBI Taxonomy" id="3374600"/>
    <lineage>
        <taxon>Bacteria</taxon>
        <taxon>Pseudomonadati</taxon>
        <taxon>Bacteroidota</taxon>
        <taxon>Bacteroidia</taxon>
        <taxon>Marinilabiliales</taxon>
        <taxon>Prolixibacteraceae</taxon>
        <taxon>Halosquirtibacter</taxon>
    </lineage>
</organism>
<gene>
    <name evidence="1" type="ORF">K4L44_12560</name>
</gene>
<reference evidence="1" key="1">
    <citation type="submission" date="2021-08" db="EMBL/GenBank/DDBJ databases">
        <title>Novel anaerobic bacterium isolated from sea squirt in East Sea, Republic of Korea.</title>
        <authorList>
            <person name="Nguyen T.H."/>
            <person name="Li Z."/>
            <person name="Lee Y.-J."/>
            <person name="Ko J."/>
            <person name="Kim S.-G."/>
        </authorList>
    </citation>
    <scope>NUCLEOTIDE SEQUENCE</scope>
    <source>
        <strain evidence="1">KCTC 25031</strain>
    </source>
</reference>
<dbReference type="Proteomes" id="UP000826212">
    <property type="component" value="Chromosome"/>
</dbReference>
<proteinExistence type="predicted"/>